<gene>
    <name evidence="3" type="ORF">E6K76_10415</name>
</gene>
<accession>A0A538T1D2</accession>
<dbReference type="SUPFAM" id="SSF49503">
    <property type="entry name" value="Cupredoxins"/>
    <property type="match status" value="1"/>
</dbReference>
<dbReference type="Proteomes" id="UP000316852">
    <property type="component" value="Unassembled WGS sequence"/>
</dbReference>
<dbReference type="PROSITE" id="PS51257">
    <property type="entry name" value="PROKAR_LIPOPROTEIN"/>
    <property type="match status" value="1"/>
</dbReference>
<evidence type="ECO:0000256" key="1">
    <source>
        <dbReference type="SAM" id="SignalP"/>
    </source>
</evidence>
<protein>
    <submittedName>
        <fullName evidence="3">Cupredoxin domain-containing protein</fullName>
    </submittedName>
</protein>
<evidence type="ECO:0000313" key="3">
    <source>
        <dbReference type="EMBL" id="TMQ57423.1"/>
    </source>
</evidence>
<comment type="caution">
    <text evidence="3">The sequence shown here is derived from an EMBL/GenBank/DDBJ whole genome shotgun (WGS) entry which is preliminary data.</text>
</comment>
<evidence type="ECO:0000259" key="2">
    <source>
        <dbReference type="Pfam" id="PF13473"/>
    </source>
</evidence>
<dbReference type="AlphaFoldDB" id="A0A538T1D2"/>
<name>A0A538T1D2_UNCEI</name>
<proteinExistence type="predicted"/>
<keyword evidence="1" id="KW-0732">Signal</keyword>
<sequence>MYKLMMAAALVAVLGAGCARESQEVASTGTRFAIAVTDAGFTPNTITVPAGRPVTLVVTRKTDQTCAKEIVFPEQNVRKALPLNEAVEISLPASPKREMTYVCGMKMLSGKIVVQ</sequence>
<feature type="chain" id="PRO_5022207861" evidence="1">
    <location>
        <begin position="20"/>
        <end position="115"/>
    </location>
</feature>
<dbReference type="Gene3D" id="2.60.40.420">
    <property type="entry name" value="Cupredoxins - blue copper proteins"/>
    <property type="match status" value="1"/>
</dbReference>
<evidence type="ECO:0000313" key="4">
    <source>
        <dbReference type="Proteomes" id="UP000316852"/>
    </source>
</evidence>
<dbReference type="EMBL" id="VBOW01000064">
    <property type="protein sequence ID" value="TMQ57423.1"/>
    <property type="molecule type" value="Genomic_DNA"/>
</dbReference>
<dbReference type="InterPro" id="IPR028096">
    <property type="entry name" value="EfeO_Cupredoxin"/>
</dbReference>
<feature type="signal peptide" evidence="1">
    <location>
        <begin position="1"/>
        <end position="19"/>
    </location>
</feature>
<feature type="domain" description="EfeO-type cupredoxin-like" evidence="2">
    <location>
        <begin position="11"/>
        <end position="114"/>
    </location>
</feature>
<dbReference type="InterPro" id="IPR008972">
    <property type="entry name" value="Cupredoxin"/>
</dbReference>
<dbReference type="Pfam" id="PF13473">
    <property type="entry name" value="Cupredoxin_1"/>
    <property type="match status" value="1"/>
</dbReference>
<reference evidence="3 4" key="1">
    <citation type="journal article" date="2019" name="Nat. Microbiol.">
        <title>Mediterranean grassland soil C-N compound turnover is dependent on rainfall and depth, and is mediated by genomically divergent microorganisms.</title>
        <authorList>
            <person name="Diamond S."/>
            <person name="Andeer P.F."/>
            <person name="Li Z."/>
            <person name="Crits-Christoph A."/>
            <person name="Burstein D."/>
            <person name="Anantharaman K."/>
            <person name="Lane K.R."/>
            <person name="Thomas B.C."/>
            <person name="Pan C."/>
            <person name="Northen T.R."/>
            <person name="Banfield J.F."/>
        </authorList>
    </citation>
    <scope>NUCLEOTIDE SEQUENCE [LARGE SCALE GENOMIC DNA]</scope>
    <source>
        <strain evidence="3">WS_6</strain>
    </source>
</reference>
<organism evidence="3 4">
    <name type="scientific">Eiseniibacteriota bacterium</name>
    <dbReference type="NCBI Taxonomy" id="2212470"/>
    <lineage>
        <taxon>Bacteria</taxon>
        <taxon>Candidatus Eiseniibacteriota</taxon>
    </lineage>
</organism>